<comment type="caution">
    <text evidence="2">The sequence shown here is derived from an EMBL/GenBank/DDBJ whole genome shotgun (WGS) entry which is preliminary data.</text>
</comment>
<feature type="transmembrane region" description="Helical" evidence="1">
    <location>
        <begin position="60"/>
        <end position="78"/>
    </location>
</feature>
<proteinExistence type="predicted"/>
<keyword evidence="1" id="KW-1133">Transmembrane helix</keyword>
<keyword evidence="3" id="KW-1185">Reference proteome</keyword>
<feature type="transmembrane region" description="Helical" evidence="1">
    <location>
        <begin position="20"/>
        <end position="40"/>
    </location>
</feature>
<evidence type="ECO:0000313" key="3">
    <source>
        <dbReference type="Proteomes" id="UP001054837"/>
    </source>
</evidence>
<name>A0AAV4WD41_9ARAC</name>
<keyword evidence="1" id="KW-0472">Membrane</keyword>
<accession>A0AAV4WD41</accession>
<dbReference type="AlphaFoldDB" id="A0AAV4WD41"/>
<reference evidence="2 3" key="1">
    <citation type="submission" date="2021-06" db="EMBL/GenBank/DDBJ databases">
        <title>Caerostris darwini draft genome.</title>
        <authorList>
            <person name="Kono N."/>
            <person name="Arakawa K."/>
        </authorList>
    </citation>
    <scope>NUCLEOTIDE SEQUENCE [LARGE SCALE GENOMIC DNA]</scope>
</reference>
<sequence length="83" mass="9620">MYRKVFEKKAAKGGVRYGGLFVFITSLMRHDFFTIAQLTLFNYSSVNHDDIGTEIAVTNLPSRFCFFIVILHLIICELPETWK</sequence>
<keyword evidence="1" id="KW-0812">Transmembrane</keyword>
<protein>
    <submittedName>
        <fullName evidence="2">Uncharacterized protein</fullName>
    </submittedName>
</protein>
<organism evidence="2 3">
    <name type="scientific">Caerostris darwini</name>
    <dbReference type="NCBI Taxonomy" id="1538125"/>
    <lineage>
        <taxon>Eukaryota</taxon>
        <taxon>Metazoa</taxon>
        <taxon>Ecdysozoa</taxon>
        <taxon>Arthropoda</taxon>
        <taxon>Chelicerata</taxon>
        <taxon>Arachnida</taxon>
        <taxon>Araneae</taxon>
        <taxon>Araneomorphae</taxon>
        <taxon>Entelegynae</taxon>
        <taxon>Araneoidea</taxon>
        <taxon>Araneidae</taxon>
        <taxon>Caerostris</taxon>
    </lineage>
</organism>
<dbReference type="Proteomes" id="UP001054837">
    <property type="component" value="Unassembled WGS sequence"/>
</dbReference>
<dbReference type="EMBL" id="BPLQ01014490">
    <property type="protein sequence ID" value="GIY80258.1"/>
    <property type="molecule type" value="Genomic_DNA"/>
</dbReference>
<evidence type="ECO:0000313" key="2">
    <source>
        <dbReference type="EMBL" id="GIY80258.1"/>
    </source>
</evidence>
<evidence type="ECO:0000256" key="1">
    <source>
        <dbReference type="SAM" id="Phobius"/>
    </source>
</evidence>
<gene>
    <name evidence="2" type="ORF">CDAR_19281</name>
</gene>